<comment type="pathway">
    <text evidence="10">Lipid metabolism; phospholipid metabolism.</text>
</comment>
<evidence type="ECO:0000256" key="7">
    <source>
        <dbReference type="ARBA" id="ARBA00023136"/>
    </source>
</evidence>
<keyword evidence="13" id="KW-1185">Reference proteome</keyword>
<evidence type="ECO:0000313" key="11">
    <source>
        <dbReference type="EMBL" id="MDG0867375.1"/>
    </source>
</evidence>
<comment type="similarity">
    <text evidence="10">Belongs to the PlsY family.</text>
</comment>
<keyword evidence="9 10" id="KW-1208">Phospholipid metabolism</keyword>
<keyword evidence="7 10" id="KW-0472">Membrane</keyword>
<reference evidence="12" key="2">
    <citation type="journal article" date="2023" name="Nat. Commun.">
        <title>Cultivation of marine bacteria of the SAR202 clade.</title>
        <authorList>
            <person name="Lim Y."/>
            <person name="Seo J.H."/>
            <person name="Giovannoni S.J."/>
            <person name="Kang I."/>
            <person name="Cho J.C."/>
        </authorList>
    </citation>
    <scope>NUCLEOTIDE SEQUENCE</scope>
    <source>
        <strain evidence="12">JH1073</strain>
    </source>
</reference>
<dbReference type="GO" id="GO:0005886">
    <property type="term" value="C:plasma membrane"/>
    <property type="evidence" value="ECO:0007669"/>
    <property type="project" value="UniProtKB-SubCell"/>
</dbReference>
<comment type="catalytic activity">
    <reaction evidence="10">
        <text>an acyl phosphate + sn-glycerol 3-phosphate = a 1-acyl-sn-glycero-3-phosphate + phosphate</text>
        <dbReference type="Rhea" id="RHEA:34075"/>
        <dbReference type="ChEBI" id="CHEBI:43474"/>
        <dbReference type="ChEBI" id="CHEBI:57597"/>
        <dbReference type="ChEBI" id="CHEBI:57970"/>
        <dbReference type="ChEBI" id="CHEBI:59918"/>
        <dbReference type="EC" id="2.3.1.275"/>
    </reaction>
</comment>
<feature type="transmembrane region" description="Helical" evidence="10">
    <location>
        <begin position="144"/>
        <end position="168"/>
    </location>
</feature>
<sequence length="219" mass="22781">MSDPVAAIVVLALAYFVGAIPFGVIIGRVFRGVDIRSYGSGGSGATNVNRTLGPWAGGGVLVADVGKGLIVTAIARYAVEGDGWLIAAAGTTAVLGHMFPVYIRFKGGKGVATGLGALAIISPISAAIALSGVVIAAITKYVSLGSIIGSSVSLGLLFIFSVFEMSVFGWDHELSYLLFAVPVPIFIIWSHRKNVDRLAKGDESRLENKPAPRRAPRTP</sequence>
<organism evidence="12 13">
    <name type="scientific">Candidatus Lucifugimonas marina</name>
    <dbReference type="NCBI Taxonomy" id="3038979"/>
    <lineage>
        <taxon>Bacteria</taxon>
        <taxon>Bacillati</taxon>
        <taxon>Chloroflexota</taxon>
        <taxon>Dehalococcoidia</taxon>
        <taxon>SAR202 cluster</taxon>
        <taxon>Candidatus Lucifugimonadales</taxon>
        <taxon>Candidatus Lucifugimonadaceae</taxon>
        <taxon>Candidatus Lucifugimonas</taxon>
    </lineage>
</organism>
<dbReference type="Proteomes" id="UP001219901">
    <property type="component" value="Chromosome"/>
</dbReference>
<keyword evidence="1 10" id="KW-1003">Cell membrane</keyword>
<keyword evidence="4 10" id="KW-0812">Transmembrane</keyword>
<reference evidence="13 14" key="1">
    <citation type="submission" date="2019-11" db="EMBL/GenBank/DDBJ databases">
        <authorList>
            <person name="Cho J.-C."/>
        </authorList>
    </citation>
    <scope>NUCLEOTIDE SEQUENCE [LARGE SCALE GENOMIC DNA]</scope>
    <source>
        <strain evidence="12 13">JH1073</strain>
        <strain evidence="11 14">JH702</strain>
    </source>
</reference>
<evidence type="ECO:0000313" key="13">
    <source>
        <dbReference type="Proteomes" id="UP001219901"/>
    </source>
</evidence>
<gene>
    <name evidence="10 12" type="primary">plsY</name>
    <name evidence="11" type="ORF">GKO46_09870</name>
    <name evidence="12" type="ORF">GKO48_11670</name>
</gene>
<dbReference type="Proteomes" id="UP001321249">
    <property type="component" value="Unassembled WGS sequence"/>
</dbReference>
<dbReference type="PANTHER" id="PTHR30309">
    <property type="entry name" value="INNER MEMBRANE PROTEIN YGIH"/>
    <property type="match status" value="1"/>
</dbReference>
<evidence type="ECO:0000256" key="10">
    <source>
        <dbReference type="HAMAP-Rule" id="MF_01043"/>
    </source>
</evidence>
<evidence type="ECO:0000256" key="8">
    <source>
        <dbReference type="ARBA" id="ARBA00023209"/>
    </source>
</evidence>
<comment type="function">
    <text evidence="10">Catalyzes the transfer of an acyl group from acyl-phosphate (acyl-PO(4)) to glycerol-3-phosphate (G3P) to form lysophosphatidic acid (LPA). This enzyme utilizes acyl-phosphate as fatty acyl donor, but not acyl-CoA or acyl-ACP.</text>
</comment>
<evidence type="ECO:0000313" key="14">
    <source>
        <dbReference type="Proteomes" id="UP001321249"/>
    </source>
</evidence>
<dbReference type="RefSeq" id="WP_342825683.1">
    <property type="nucleotide sequence ID" value="NZ_CP046146.1"/>
</dbReference>
<dbReference type="PANTHER" id="PTHR30309:SF0">
    <property type="entry name" value="GLYCEROL-3-PHOSPHATE ACYLTRANSFERASE-RELATED"/>
    <property type="match status" value="1"/>
</dbReference>
<dbReference type="AlphaFoldDB" id="A0AAJ5ZFG3"/>
<dbReference type="InterPro" id="IPR003811">
    <property type="entry name" value="G3P_acylTferase_PlsY"/>
</dbReference>
<name>A0AAJ5ZFG3_9CHLR</name>
<dbReference type="EMBL" id="CP046147">
    <property type="protein sequence ID" value="WFG40243.1"/>
    <property type="molecule type" value="Genomic_DNA"/>
</dbReference>
<feature type="transmembrane region" description="Helical" evidence="10">
    <location>
        <begin position="115"/>
        <end position="137"/>
    </location>
</feature>
<evidence type="ECO:0000256" key="1">
    <source>
        <dbReference type="ARBA" id="ARBA00022475"/>
    </source>
</evidence>
<keyword evidence="12" id="KW-0012">Acyltransferase</keyword>
<feature type="transmembrane region" description="Helical" evidence="10">
    <location>
        <begin position="6"/>
        <end position="30"/>
    </location>
</feature>
<keyword evidence="2 10" id="KW-0444">Lipid biosynthesis</keyword>
<reference evidence="13" key="3">
    <citation type="submission" date="2023-06" db="EMBL/GenBank/DDBJ databases">
        <title>Pangenomics reveal diversification of enzyme families and niche specialization in globally abundant SAR202 bacteria.</title>
        <authorList>
            <person name="Saw J.H.W."/>
        </authorList>
    </citation>
    <scope>NUCLEOTIDE SEQUENCE [LARGE SCALE GENOMIC DNA]</scope>
    <source>
        <strain evidence="13">JH1073</strain>
    </source>
</reference>
<feature type="transmembrane region" description="Helical" evidence="10">
    <location>
        <begin position="174"/>
        <end position="190"/>
    </location>
</feature>
<dbReference type="NCBIfam" id="TIGR00023">
    <property type="entry name" value="glycerol-3-phosphate 1-O-acyltransferase PlsY"/>
    <property type="match status" value="1"/>
</dbReference>
<keyword evidence="3 10" id="KW-0808">Transferase</keyword>
<dbReference type="Pfam" id="PF02660">
    <property type="entry name" value="G3P_acyltransf"/>
    <property type="match status" value="1"/>
</dbReference>
<evidence type="ECO:0000256" key="4">
    <source>
        <dbReference type="ARBA" id="ARBA00022692"/>
    </source>
</evidence>
<keyword evidence="6 10" id="KW-0443">Lipid metabolism</keyword>
<evidence type="ECO:0000256" key="5">
    <source>
        <dbReference type="ARBA" id="ARBA00022989"/>
    </source>
</evidence>
<comment type="subcellular location">
    <subcellularLocation>
        <location evidence="10">Cell membrane</location>
        <topology evidence="10">Multi-pass membrane protein</topology>
    </subcellularLocation>
</comment>
<feature type="transmembrane region" description="Helical" evidence="10">
    <location>
        <begin position="84"/>
        <end position="103"/>
    </location>
</feature>
<dbReference type="GO" id="GO:0043772">
    <property type="term" value="F:acyl-phosphate glycerol-3-phosphate acyltransferase activity"/>
    <property type="evidence" value="ECO:0007669"/>
    <property type="project" value="UniProtKB-UniRule"/>
</dbReference>
<accession>A0AAJ5ZFG3</accession>
<evidence type="ECO:0000313" key="12">
    <source>
        <dbReference type="EMBL" id="WFG40243.1"/>
    </source>
</evidence>
<protein>
    <recommendedName>
        <fullName evidence="10">Glycerol-3-phosphate acyltransferase</fullName>
    </recommendedName>
    <alternativeName>
        <fullName evidence="10">Acyl-PO4 G3P acyltransferase</fullName>
    </alternativeName>
    <alternativeName>
        <fullName evidence="10">Acyl-phosphate--glycerol-3-phosphate acyltransferase</fullName>
    </alternativeName>
    <alternativeName>
        <fullName evidence="10">G3P acyltransferase</fullName>
        <shortName evidence="10">GPAT</shortName>
        <ecNumber evidence="10">2.3.1.275</ecNumber>
    </alternativeName>
    <alternativeName>
        <fullName evidence="10">Lysophosphatidic acid synthase</fullName>
        <shortName evidence="10">LPA synthase</shortName>
    </alternativeName>
</protein>
<dbReference type="GO" id="GO:0008654">
    <property type="term" value="P:phospholipid biosynthetic process"/>
    <property type="evidence" value="ECO:0007669"/>
    <property type="project" value="UniProtKB-UniRule"/>
</dbReference>
<dbReference type="HAMAP" id="MF_01043">
    <property type="entry name" value="PlsY"/>
    <property type="match status" value="1"/>
</dbReference>
<comment type="subunit">
    <text evidence="10">Probably interacts with PlsX.</text>
</comment>
<evidence type="ECO:0000256" key="9">
    <source>
        <dbReference type="ARBA" id="ARBA00023264"/>
    </source>
</evidence>
<keyword evidence="8 10" id="KW-0594">Phospholipid biosynthesis</keyword>
<dbReference type="EC" id="2.3.1.275" evidence="10"/>
<evidence type="ECO:0000256" key="2">
    <source>
        <dbReference type="ARBA" id="ARBA00022516"/>
    </source>
</evidence>
<proteinExistence type="inferred from homology"/>
<keyword evidence="5 10" id="KW-1133">Transmembrane helix</keyword>
<evidence type="ECO:0000256" key="3">
    <source>
        <dbReference type="ARBA" id="ARBA00022679"/>
    </source>
</evidence>
<evidence type="ECO:0000256" key="6">
    <source>
        <dbReference type="ARBA" id="ARBA00023098"/>
    </source>
</evidence>
<dbReference type="EMBL" id="WMBE01000003">
    <property type="protein sequence ID" value="MDG0867375.1"/>
    <property type="molecule type" value="Genomic_DNA"/>
</dbReference>
<dbReference type="SMART" id="SM01207">
    <property type="entry name" value="G3P_acyltransf"/>
    <property type="match status" value="1"/>
</dbReference>